<dbReference type="GO" id="GO:0008047">
    <property type="term" value="F:enzyme activator activity"/>
    <property type="evidence" value="ECO:0007669"/>
    <property type="project" value="TreeGrafter"/>
</dbReference>
<dbReference type="GO" id="GO:0003677">
    <property type="term" value="F:DNA binding"/>
    <property type="evidence" value="ECO:0007669"/>
    <property type="project" value="InterPro"/>
</dbReference>
<keyword evidence="5" id="KW-0547">Nucleotide-binding</keyword>
<dbReference type="InterPro" id="IPR027417">
    <property type="entry name" value="P-loop_NTPase"/>
</dbReference>
<keyword evidence="6" id="KW-0067">ATP-binding</keyword>
<dbReference type="Gene3D" id="3.40.50.300">
    <property type="entry name" value="P-loop containing nucleotide triphosphate hydrolases"/>
    <property type="match status" value="1"/>
</dbReference>
<dbReference type="OrthoDB" id="9778364at2"/>
<dbReference type="Pfam" id="PF00004">
    <property type="entry name" value="AAA"/>
    <property type="match status" value="1"/>
</dbReference>
<proteinExistence type="inferred from homology"/>
<organism evidence="8 9">
    <name type="scientific">Abditibacterium utsteinense</name>
    <dbReference type="NCBI Taxonomy" id="1960156"/>
    <lineage>
        <taxon>Bacteria</taxon>
        <taxon>Pseudomonadati</taxon>
        <taxon>Abditibacteriota</taxon>
        <taxon>Abditibacteriia</taxon>
        <taxon>Abditibacteriales</taxon>
        <taxon>Abditibacteriaceae</taxon>
        <taxon>Abditibacterium</taxon>
    </lineage>
</organism>
<name>A0A2S8SWZ9_9BACT</name>
<evidence type="ECO:0000259" key="7">
    <source>
        <dbReference type="SMART" id="SM00382"/>
    </source>
</evidence>
<evidence type="ECO:0000256" key="5">
    <source>
        <dbReference type="ARBA" id="ARBA00022741"/>
    </source>
</evidence>
<dbReference type="CDD" id="cd18139">
    <property type="entry name" value="HLD_clamp_RarA"/>
    <property type="match status" value="1"/>
</dbReference>
<dbReference type="Gene3D" id="1.10.3710.10">
    <property type="entry name" value="DNA polymerase III clamp loader subunits, C-terminal domain"/>
    <property type="match status" value="1"/>
</dbReference>
<dbReference type="InterPro" id="IPR021886">
    <property type="entry name" value="MgsA_C"/>
</dbReference>
<keyword evidence="4" id="KW-0235">DNA replication</keyword>
<dbReference type="InterPro" id="IPR008921">
    <property type="entry name" value="DNA_pol3_clamp-load_cplx_C"/>
</dbReference>
<dbReference type="GO" id="GO:0000731">
    <property type="term" value="P:DNA synthesis involved in DNA repair"/>
    <property type="evidence" value="ECO:0007669"/>
    <property type="project" value="TreeGrafter"/>
</dbReference>
<evidence type="ECO:0000256" key="6">
    <source>
        <dbReference type="ARBA" id="ARBA00022840"/>
    </source>
</evidence>
<comment type="function">
    <text evidence="1">DNA-dependent ATPase that plays important roles in cellular responses to stalled DNA replication processes.</text>
</comment>
<evidence type="ECO:0000313" key="8">
    <source>
        <dbReference type="EMBL" id="PQV65316.1"/>
    </source>
</evidence>
<evidence type="ECO:0000256" key="3">
    <source>
        <dbReference type="ARBA" id="ARBA00020776"/>
    </source>
</evidence>
<dbReference type="Pfam" id="PF16193">
    <property type="entry name" value="AAA_assoc_2"/>
    <property type="match status" value="1"/>
</dbReference>
<dbReference type="SUPFAM" id="SSF48019">
    <property type="entry name" value="post-AAA+ oligomerization domain-like"/>
    <property type="match status" value="1"/>
</dbReference>
<dbReference type="PANTHER" id="PTHR13779">
    <property type="entry name" value="WERNER HELICASE-INTERACTING PROTEIN 1 FAMILY MEMBER"/>
    <property type="match status" value="1"/>
</dbReference>
<evidence type="ECO:0000256" key="2">
    <source>
        <dbReference type="ARBA" id="ARBA00008959"/>
    </source>
</evidence>
<dbReference type="Proteomes" id="UP000237684">
    <property type="component" value="Unassembled WGS sequence"/>
</dbReference>
<gene>
    <name evidence="8" type="ORF">B1R32_10154</name>
</gene>
<protein>
    <recommendedName>
        <fullName evidence="3">Replication-associated recombination protein A</fullName>
    </recommendedName>
</protein>
<dbReference type="Gene3D" id="1.10.8.60">
    <property type="match status" value="1"/>
</dbReference>
<keyword evidence="9" id="KW-1185">Reference proteome</keyword>
<dbReference type="CDD" id="cd00009">
    <property type="entry name" value="AAA"/>
    <property type="match status" value="1"/>
</dbReference>
<dbReference type="InterPro" id="IPR003959">
    <property type="entry name" value="ATPase_AAA_core"/>
</dbReference>
<dbReference type="GO" id="GO:0005524">
    <property type="term" value="F:ATP binding"/>
    <property type="evidence" value="ECO:0007669"/>
    <property type="project" value="UniProtKB-KW"/>
</dbReference>
<accession>A0A2S8SWZ9</accession>
<dbReference type="InterPro" id="IPR003593">
    <property type="entry name" value="AAA+_ATPase"/>
</dbReference>
<dbReference type="InterPro" id="IPR032423">
    <property type="entry name" value="AAA_assoc_2"/>
</dbReference>
<dbReference type="InterPro" id="IPR051314">
    <property type="entry name" value="AAA_ATPase_RarA/MGS1/WRNIP1"/>
</dbReference>
<dbReference type="PANTHER" id="PTHR13779:SF7">
    <property type="entry name" value="ATPASE WRNIP1"/>
    <property type="match status" value="1"/>
</dbReference>
<comment type="similarity">
    <text evidence="2">Belongs to the AAA ATPase family. RarA/MGS1/WRNIP1 subfamily.</text>
</comment>
<comment type="caution">
    <text evidence="8">The sequence shown here is derived from an EMBL/GenBank/DDBJ whole genome shotgun (WGS) entry which is preliminary data.</text>
</comment>
<sequence length="454" mass="49434">MNLFADEEISSTKNEVTTDAPVDFSIPLPARMRPRNFDEFTGQNHLVGPDSPLRKAALADRVPSCIFYGPAGVGKTTLARLLATLTKAHFEDFSAISGGVADVRKIVEAAKARKKIPQRTLLFVDEIHRFNRAQQDAFLPNVEDGTLTLLGATTENPLASLNTPLLSRCRLFAFQPLEDDDIVALLKRAFEDERGLKFLNLSYEDAALDYLARGAAGDARLALGALEMAADLTKNEVLTLENAQSALGKRVLGYDKSGDSHYDMISAYIKSLRGSDPDAALYWMARMLDGGEDAMFIARRLAIQASEDIGNADPQALVLAMAALNAVEKIGLPEAAIPLAQATVYVASAPKSNAAYLALQRARSAVSEGTPIRVPPHLRSTALPGAKKLGAGAGYKSPHDFPGNFVEQDYLPPDFLRQRFYQPTQNGHEAKIARRLALWWNETEELEQKGAGEI</sequence>
<dbReference type="SUPFAM" id="SSF52540">
    <property type="entry name" value="P-loop containing nucleoside triphosphate hydrolases"/>
    <property type="match status" value="1"/>
</dbReference>
<feature type="domain" description="AAA+ ATPase" evidence="7">
    <location>
        <begin position="61"/>
        <end position="177"/>
    </location>
</feature>
<dbReference type="RefSeq" id="WP_105482063.1">
    <property type="nucleotide sequence ID" value="NZ_NIGF01000001.1"/>
</dbReference>
<dbReference type="GO" id="GO:0017116">
    <property type="term" value="F:single-stranded DNA helicase activity"/>
    <property type="evidence" value="ECO:0007669"/>
    <property type="project" value="TreeGrafter"/>
</dbReference>
<evidence type="ECO:0000256" key="4">
    <source>
        <dbReference type="ARBA" id="ARBA00022705"/>
    </source>
</evidence>
<dbReference type="Gene3D" id="1.20.272.10">
    <property type="match status" value="1"/>
</dbReference>
<evidence type="ECO:0000313" key="9">
    <source>
        <dbReference type="Proteomes" id="UP000237684"/>
    </source>
</evidence>
<dbReference type="GO" id="GO:0016887">
    <property type="term" value="F:ATP hydrolysis activity"/>
    <property type="evidence" value="ECO:0007669"/>
    <property type="project" value="InterPro"/>
</dbReference>
<dbReference type="EMBL" id="NIGF01000001">
    <property type="protein sequence ID" value="PQV65316.1"/>
    <property type="molecule type" value="Genomic_DNA"/>
</dbReference>
<dbReference type="FunFam" id="1.20.272.10:FF:000001">
    <property type="entry name" value="Putative AAA family ATPase"/>
    <property type="match status" value="1"/>
</dbReference>
<reference evidence="8 9" key="1">
    <citation type="journal article" date="2018" name="Syst. Appl. Microbiol.">
        <title>Abditibacterium utsteinense sp. nov., the first cultivated member of candidate phylum FBP, isolated from ice-free Antarctic soil samples.</title>
        <authorList>
            <person name="Tahon G."/>
            <person name="Tytgat B."/>
            <person name="Lebbe L."/>
            <person name="Carlier A."/>
            <person name="Willems A."/>
        </authorList>
    </citation>
    <scope>NUCLEOTIDE SEQUENCE [LARGE SCALE GENOMIC DNA]</scope>
    <source>
        <strain evidence="8 9">LMG 29911</strain>
    </source>
</reference>
<dbReference type="GO" id="GO:0006261">
    <property type="term" value="P:DNA-templated DNA replication"/>
    <property type="evidence" value="ECO:0007669"/>
    <property type="project" value="TreeGrafter"/>
</dbReference>
<dbReference type="InParanoid" id="A0A2S8SWZ9"/>
<dbReference type="AlphaFoldDB" id="A0A2S8SWZ9"/>
<dbReference type="FunFam" id="3.40.50.300:FF:000137">
    <property type="entry name" value="Replication-associated recombination protein A"/>
    <property type="match status" value="1"/>
</dbReference>
<dbReference type="FunCoup" id="A0A2S8SWZ9">
    <property type="interactions" value="386"/>
</dbReference>
<evidence type="ECO:0000256" key="1">
    <source>
        <dbReference type="ARBA" id="ARBA00002393"/>
    </source>
</evidence>
<dbReference type="SMART" id="SM00382">
    <property type="entry name" value="AAA"/>
    <property type="match status" value="1"/>
</dbReference>
<dbReference type="Pfam" id="PF12002">
    <property type="entry name" value="MgsA_C"/>
    <property type="match status" value="1"/>
</dbReference>